<dbReference type="STRING" id="91928.A0A0D2BG31"/>
<dbReference type="HOGENOM" id="CLU_007383_8_6_1"/>
<dbReference type="InterPro" id="IPR008030">
    <property type="entry name" value="NmrA-like"/>
</dbReference>
<sequence>MSATSHKPLVVVLGATGGQGGSVIRALRGNPKYRLRGTTRNVEGTAARELANQGVEVVAAQLDDKASLLRAFRGASIVFAATDFYETMRTSDSWHAMNVEYQRGVNIAEAAVEVPTLQHFIWSTLPSAHKLSQAQFFVPHFEAKAKVDEFIKSKPQLLEKTTFFWVSFFGDNLLKPTFRPLPSGRENHHLLLLPTSPDTRVGFIGDQRTNVGIFISAIIEQRERTLGKYVFGNVETLSWRDYMALWTSVTGKAVQIVEVTAAHYCEMFPNYGMEMISMFFFWNKYPDAAWSGENVLSAVDLGINDKLVGLRESLQALYQ</sequence>
<feature type="domain" description="NmrA-like" evidence="3">
    <location>
        <begin position="7"/>
        <end position="285"/>
    </location>
</feature>
<dbReference type="PANTHER" id="PTHR42748:SF28">
    <property type="entry name" value="NMRA-LIKE DOMAIN-CONTAINING PROTEIN"/>
    <property type="match status" value="1"/>
</dbReference>
<proteinExistence type="inferred from homology"/>
<accession>A0A0D2BG31</accession>
<dbReference type="OrthoDB" id="3358371at2759"/>
<evidence type="ECO:0000259" key="3">
    <source>
        <dbReference type="Pfam" id="PF05368"/>
    </source>
</evidence>
<dbReference type="VEuPathDB" id="FungiDB:PV08_04739"/>
<dbReference type="InterPro" id="IPR036291">
    <property type="entry name" value="NAD(P)-bd_dom_sf"/>
</dbReference>
<dbReference type="Proteomes" id="UP000053328">
    <property type="component" value="Unassembled WGS sequence"/>
</dbReference>
<dbReference type="RefSeq" id="XP_016237761.1">
    <property type="nucleotide sequence ID" value="XM_016379084.1"/>
</dbReference>
<dbReference type="GO" id="GO:0005634">
    <property type="term" value="C:nucleus"/>
    <property type="evidence" value="ECO:0007669"/>
    <property type="project" value="TreeGrafter"/>
</dbReference>
<dbReference type="AlphaFoldDB" id="A0A0D2BG31"/>
<dbReference type="InterPro" id="IPR051164">
    <property type="entry name" value="NmrA-like_oxidored"/>
</dbReference>
<keyword evidence="5" id="KW-1185">Reference proteome</keyword>
<dbReference type="CDD" id="cd05251">
    <property type="entry name" value="NmrA_like_SDR_a"/>
    <property type="match status" value="1"/>
</dbReference>
<reference evidence="4 5" key="1">
    <citation type="submission" date="2015-01" db="EMBL/GenBank/DDBJ databases">
        <title>The Genome Sequence of Exophiala spinifera CBS89968.</title>
        <authorList>
            <consortium name="The Broad Institute Genomics Platform"/>
            <person name="Cuomo C."/>
            <person name="de Hoog S."/>
            <person name="Gorbushina A."/>
            <person name="Stielow B."/>
            <person name="Teixiera M."/>
            <person name="Abouelleil A."/>
            <person name="Chapman S.B."/>
            <person name="Priest M."/>
            <person name="Young S.K."/>
            <person name="Wortman J."/>
            <person name="Nusbaum C."/>
            <person name="Birren B."/>
        </authorList>
    </citation>
    <scope>NUCLEOTIDE SEQUENCE [LARGE SCALE GENOMIC DNA]</scope>
    <source>
        <strain evidence="4 5">CBS 89968</strain>
    </source>
</reference>
<keyword evidence="2" id="KW-0521">NADP</keyword>
<evidence type="ECO:0000313" key="5">
    <source>
        <dbReference type="Proteomes" id="UP000053328"/>
    </source>
</evidence>
<evidence type="ECO:0000256" key="1">
    <source>
        <dbReference type="ARBA" id="ARBA00006328"/>
    </source>
</evidence>
<evidence type="ECO:0000256" key="2">
    <source>
        <dbReference type="ARBA" id="ARBA00022857"/>
    </source>
</evidence>
<protein>
    <recommendedName>
        <fullName evidence="3">NmrA-like domain-containing protein</fullName>
    </recommendedName>
</protein>
<organism evidence="4 5">
    <name type="scientific">Exophiala spinifera</name>
    <dbReference type="NCBI Taxonomy" id="91928"/>
    <lineage>
        <taxon>Eukaryota</taxon>
        <taxon>Fungi</taxon>
        <taxon>Dikarya</taxon>
        <taxon>Ascomycota</taxon>
        <taxon>Pezizomycotina</taxon>
        <taxon>Eurotiomycetes</taxon>
        <taxon>Chaetothyriomycetidae</taxon>
        <taxon>Chaetothyriales</taxon>
        <taxon>Herpotrichiellaceae</taxon>
        <taxon>Exophiala</taxon>
    </lineage>
</organism>
<dbReference type="Gene3D" id="3.40.50.720">
    <property type="entry name" value="NAD(P)-binding Rossmann-like Domain"/>
    <property type="match status" value="1"/>
</dbReference>
<comment type="similarity">
    <text evidence="1">Belongs to the NmrA-type oxidoreductase family.</text>
</comment>
<dbReference type="EMBL" id="KN847494">
    <property type="protein sequence ID" value="KIW17545.1"/>
    <property type="molecule type" value="Genomic_DNA"/>
</dbReference>
<dbReference type="GeneID" id="27331822"/>
<evidence type="ECO:0000313" key="4">
    <source>
        <dbReference type="EMBL" id="KIW17545.1"/>
    </source>
</evidence>
<dbReference type="Gene3D" id="3.90.25.10">
    <property type="entry name" value="UDP-galactose 4-epimerase, domain 1"/>
    <property type="match status" value="1"/>
</dbReference>
<name>A0A0D2BG31_9EURO</name>
<gene>
    <name evidence="4" type="ORF">PV08_04739</name>
</gene>
<dbReference type="SUPFAM" id="SSF51735">
    <property type="entry name" value="NAD(P)-binding Rossmann-fold domains"/>
    <property type="match status" value="1"/>
</dbReference>
<dbReference type="Pfam" id="PF05368">
    <property type="entry name" value="NmrA"/>
    <property type="match status" value="1"/>
</dbReference>
<dbReference type="PANTHER" id="PTHR42748">
    <property type="entry name" value="NITROGEN METABOLITE REPRESSION PROTEIN NMRA FAMILY MEMBER"/>
    <property type="match status" value="1"/>
</dbReference>